<dbReference type="InterPro" id="IPR011991">
    <property type="entry name" value="ArsR-like_HTH"/>
</dbReference>
<dbReference type="EMBL" id="BMNB01000004">
    <property type="protein sequence ID" value="GGM28812.1"/>
    <property type="molecule type" value="Genomic_DNA"/>
</dbReference>
<sequence>MDSEPEQTGTPSALDRITAALAELGQDTAAAIAQQAGVGYSTATKRLRLLEKAGQAEAFRADDGRTLWRRPANATASGDSDDPPHATTNATDPDPDNPDESPAPEQDTGTTVPTGPEGVPTGDLTDGVTSPAGQDQPSTQDAPPRPDDSSSEQATTEPDGDATPARAEDGAAAETHGQADSGQDLDPAGSDDAVMANDPEDAANAPTGGKPRRSKGTLRGAIRDVLEAHPGQPLRTSQLCKAIDAANEGSGSAKASAGAVVNAVHKLVADGVAVHVVERPAAFQLAAKTDD</sequence>
<accession>A0A917TMF8</accession>
<dbReference type="RefSeq" id="WP_189041365.1">
    <property type="nucleotide sequence ID" value="NZ_BMNB01000004.1"/>
</dbReference>
<name>A0A917TMF8_9ACTN</name>
<comment type="caution">
    <text evidence="2">The sequence shown here is derived from an EMBL/GenBank/DDBJ whole genome shotgun (WGS) entry which is preliminary data.</text>
</comment>
<dbReference type="AlphaFoldDB" id="A0A917TMF8"/>
<proteinExistence type="predicted"/>
<evidence type="ECO:0000256" key="1">
    <source>
        <dbReference type="SAM" id="MobiDB-lite"/>
    </source>
</evidence>
<evidence type="ECO:0000313" key="3">
    <source>
        <dbReference type="Proteomes" id="UP000608890"/>
    </source>
</evidence>
<evidence type="ECO:0000313" key="2">
    <source>
        <dbReference type="EMBL" id="GGM28812.1"/>
    </source>
</evidence>
<organism evidence="2 3">
    <name type="scientific">Micromonospora sonchi</name>
    <dbReference type="NCBI Taxonomy" id="1763543"/>
    <lineage>
        <taxon>Bacteria</taxon>
        <taxon>Bacillati</taxon>
        <taxon>Actinomycetota</taxon>
        <taxon>Actinomycetes</taxon>
        <taxon>Micromonosporales</taxon>
        <taxon>Micromonosporaceae</taxon>
        <taxon>Micromonospora</taxon>
    </lineage>
</organism>
<protein>
    <submittedName>
        <fullName evidence="2">Uncharacterized protein</fullName>
    </submittedName>
</protein>
<feature type="compositionally biased region" description="Low complexity" evidence="1">
    <location>
        <begin position="108"/>
        <end position="122"/>
    </location>
</feature>
<dbReference type="InterPro" id="IPR036390">
    <property type="entry name" value="WH_DNA-bd_sf"/>
</dbReference>
<dbReference type="Proteomes" id="UP000608890">
    <property type="component" value="Unassembled WGS sequence"/>
</dbReference>
<feature type="region of interest" description="Disordered" evidence="1">
    <location>
        <begin position="55"/>
        <end position="218"/>
    </location>
</feature>
<reference evidence="2" key="2">
    <citation type="submission" date="2020-09" db="EMBL/GenBank/DDBJ databases">
        <authorList>
            <person name="Sun Q."/>
            <person name="Zhou Y."/>
        </authorList>
    </citation>
    <scope>NUCLEOTIDE SEQUENCE</scope>
    <source>
        <strain evidence="2">CGMCC 4.7312</strain>
    </source>
</reference>
<dbReference type="SUPFAM" id="SSF46785">
    <property type="entry name" value="Winged helix' DNA-binding domain"/>
    <property type="match status" value="1"/>
</dbReference>
<keyword evidence="3" id="KW-1185">Reference proteome</keyword>
<dbReference type="CDD" id="cd00090">
    <property type="entry name" value="HTH_ARSR"/>
    <property type="match status" value="1"/>
</dbReference>
<feature type="compositionally biased region" description="Polar residues" evidence="1">
    <location>
        <begin position="127"/>
        <end position="141"/>
    </location>
</feature>
<reference evidence="2" key="1">
    <citation type="journal article" date="2014" name="Int. J. Syst. Evol. Microbiol.">
        <title>Complete genome sequence of Corynebacterium casei LMG S-19264T (=DSM 44701T), isolated from a smear-ripened cheese.</title>
        <authorList>
            <consortium name="US DOE Joint Genome Institute (JGI-PGF)"/>
            <person name="Walter F."/>
            <person name="Albersmeier A."/>
            <person name="Kalinowski J."/>
            <person name="Ruckert C."/>
        </authorList>
    </citation>
    <scope>NUCLEOTIDE SEQUENCE</scope>
    <source>
        <strain evidence="2">CGMCC 4.7312</strain>
    </source>
</reference>
<gene>
    <name evidence="2" type="ORF">GCM10011608_11970</name>
</gene>